<reference evidence="3" key="1">
    <citation type="submission" date="2021-02" db="EMBL/GenBank/DDBJ databases">
        <authorList>
            <person name="Steward A R."/>
        </authorList>
    </citation>
    <scope>NUCLEOTIDE SEQUENCE</scope>
</reference>
<proteinExistence type="predicted"/>
<comment type="caution">
    <text evidence="3">The sequence shown here is derived from an EMBL/GenBank/DDBJ whole genome shotgun (WGS) entry which is preliminary data.</text>
</comment>
<keyword evidence="2" id="KW-0732">Signal</keyword>
<feature type="chain" id="PRO_5032359541" evidence="2">
    <location>
        <begin position="27"/>
        <end position="80"/>
    </location>
</feature>
<evidence type="ECO:0000313" key="4">
    <source>
        <dbReference type="Proteomes" id="UP000663880"/>
    </source>
</evidence>
<dbReference type="Proteomes" id="UP000663880">
    <property type="component" value="Unassembled WGS sequence"/>
</dbReference>
<sequence length="80" mass="8750">MNMNIIVSKISLQLFFAFLLIGLTYGLPQYSYNQGRSVPGTEFSGLANGQGSQGTGPAVYQGFGNGQDYNHRKGYQEMGY</sequence>
<dbReference type="OrthoDB" id="6932127at2759"/>
<organism evidence="3 4">
    <name type="scientific">Pieris macdunnoughi</name>
    <dbReference type="NCBI Taxonomy" id="345717"/>
    <lineage>
        <taxon>Eukaryota</taxon>
        <taxon>Metazoa</taxon>
        <taxon>Ecdysozoa</taxon>
        <taxon>Arthropoda</taxon>
        <taxon>Hexapoda</taxon>
        <taxon>Insecta</taxon>
        <taxon>Pterygota</taxon>
        <taxon>Neoptera</taxon>
        <taxon>Endopterygota</taxon>
        <taxon>Lepidoptera</taxon>
        <taxon>Glossata</taxon>
        <taxon>Ditrysia</taxon>
        <taxon>Papilionoidea</taxon>
        <taxon>Pieridae</taxon>
        <taxon>Pierinae</taxon>
        <taxon>Pieris</taxon>
    </lineage>
</organism>
<feature type="compositionally biased region" description="Basic and acidic residues" evidence="1">
    <location>
        <begin position="69"/>
        <end position="80"/>
    </location>
</feature>
<feature type="signal peptide" evidence="2">
    <location>
        <begin position="1"/>
        <end position="26"/>
    </location>
</feature>
<dbReference type="EMBL" id="CAJOBZ010000006">
    <property type="protein sequence ID" value="CAF4809643.1"/>
    <property type="molecule type" value="Genomic_DNA"/>
</dbReference>
<evidence type="ECO:0000256" key="1">
    <source>
        <dbReference type="SAM" id="MobiDB-lite"/>
    </source>
</evidence>
<name>A0A821PWB4_9NEOP</name>
<gene>
    <name evidence="3" type="ORF">PMACD_LOCUS3962</name>
</gene>
<keyword evidence="4" id="KW-1185">Reference proteome</keyword>
<evidence type="ECO:0000313" key="3">
    <source>
        <dbReference type="EMBL" id="CAF4809643.1"/>
    </source>
</evidence>
<dbReference type="AlphaFoldDB" id="A0A821PWB4"/>
<accession>A0A821PWB4</accession>
<feature type="region of interest" description="Disordered" evidence="1">
    <location>
        <begin position="43"/>
        <end position="80"/>
    </location>
</feature>
<evidence type="ECO:0000256" key="2">
    <source>
        <dbReference type="SAM" id="SignalP"/>
    </source>
</evidence>
<protein>
    <submittedName>
        <fullName evidence="3">Uncharacterized protein</fullName>
    </submittedName>
</protein>